<evidence type="ECO:0000313" key="7">
    <source>
        <dbReference type="EMBL" id="TKR76594.1"/>
    </source>
</evidence>
<feature type="binding site" evidence="4">
    <location>
        <position position="120"/>
    </location>
    <ligand>
        <name>ATP</name>
        <dbReference type="ChEBI" id="CHEBI:30616"/>
    </ligand>
</feature>
<dbReference type="EMBL" id="AZBU02000005">
    <property type="protein sequence ID" value="TKR76594.1"/>
    <property type="molecule type" value="Genomic_DNA"/>
</dbReference>
<evidence type="ECO:0000256" key="4">
    <source>
        <dbReference type="PROSITE-ProRule" id="PRU10141"/>
    </source>
</evidence>
<organism evidence="7 8">
    <name type="scientific">Steinernema carpocapsae</name>
    <name type="common">Entomopathogenic nematode</name>
    <dbReference type="NCBI Taxonomy" id="34508"/>
    <lineage>
        <taxon>Eukaryota</taxon>
        <taxon>Metazoa</taxon>
        <taxon>Ecdysozoa</taxon>
        <taxon>Nematoda</taxon>
        <taxon>Chromadorea</taxon>
        <taxon>Rhabditida</taxon>
        <taxon>Tylenchina</taxon>
        <taxon>Panagrolaimomorpha</taxon>
        <taxon>Strongyloidoidea</taxon>
        <taxon>Steinernematidae</taxon>
        <taxon>Steinernema</taxon>
    </lineage>
</organism>
<dbReference type="SUPFAM" id="SSF56112">
    <property type="entry name" value="Protein kinase-like (PK-like)"/>
    <property type="match status" value="1"/>
</dbReference>
<proteinExistence type="inferred from homology"/>
<comment type="cofactor">
    <cofactor evidence="1">
        <name>Mg(2+)</name>
        <dbReference type="ChEBI" id="CHEBI:18420"/>
    </cofactor>
</comment>
<dbReference type="SMART" id="SM00220">
    <property type="entry name" value="S_TKc"/>
    <property type="match status" value="1"/>
</dbReference>
<feature type="domain" description="Protein kinase" evidence="6">
    <location>
        <begin position="91"/>
        <end position="343"/>
    </location>
</feature>
<dbReference type="STRING" id="34508.A0A4U5N2W3"/>
<dbReference type="InterPro" id="IPR008271">
    <property type="entry name" value="Ser/Thr_kinase_AS"/>
</dbReference>
<dbReference type="InterPro" id="IPR011009">
    <property type="entry name" value="Kinase-like_dom_sf"/>
</dbReference>
<dbReference type="InterPro" id="IPR000719">
    <property type="entry name" value="Prot_kinase_dom"/>
</dbReference>
<dbReference type="InterPro" id="IPR017441">
    <property type="entry name" value="Protein_kinase_ATP_BS"/>
</dbReference>
<accession>A0A4U5N2W3</accession>
<dbReference type="FunFam" id="1.10.510.10:FF:000571">
    <property type="entry name" value="Maternal embryonic leucine zipper kinase"/>
    <property type="match status" value="1"/>
</dbReference>
<dbReference type="PROSITE" id="PS00108">
    <property type="entry name" value="PROTEIN_KINASE_ST"/>
    <property type="match status" value="1"/>
</dbReference>
<keyword evidence="8" id="KW-1185">Reference proteome</keyword>
<comment type="caution">
    <text evidence="7">The sequence shown here is derived from an EMBL/GenBank/DDBJ whole genome shotgun (WGS) entry which is preliminary data.</text>
</comment>
<evidence type="ECO:0000313" key="8">
    <source>
        <dbReference type="Proteomes" id="UP000298663"/>
    </source>
</evidence>
<evidence type="ECO:0000256" key="1">
    <source>
        <dbReference type="ARBA" id="ARBA00001946"/>
    </source>
</evidence>
<evidence type="ECO:0000256" key="3">
    <source>
        <dbReference type="ARBA" id="ARBA00022840"/>
    </source>
</evidence>
<evidence type="ECO:0000259" key="6">
    <source>
        <dbReference type="PROSITE" id="PS50011"/>
    </source>
</evidence>
<dbReference type="CDD" id="cd05117">
    <property type="entry name" value="STKc_CAMK"/>
    <property type="match status" value="1"/>
</dbReference>
<name>A0A4U5N2W3_STECR</name>
<comment type="similarity">
    <text evidence="5">Belongs to the protein kinase superfamily.</text>
</comment>
<dbReference type="PANTHER" id="PTHR24347">
    <property type="entry name" value="SERINE/THREONINE-PROTEIN KINASE"/>
    <property type="match status" value="1"/>
</dbReference>
<dbReference type="OrthoDB" id="1738954at2759"/>
<dbReference type="Pfam" id="PF00069">
    <property type="entry name" value="Pkinase"/>
    <property type="match status" value="1"/>
</dbReference>
<evidence type="ECO:0000256" key="5">
    <source>
        <dbReference type="RuleBase" id="RU000304"/>
    </source>
</evidence>
<dbReference type="AlphaFoldDB" id="A0A4U5N2W3"/>
<evidence type="ECO:0000256" key="2">
    <source>
        <dbReference type="ARBA" id="ARBA00022741"/>
    </source>
</evidence>
<dbReference type="Gene3D" id="1.10.510.10">
    <property type="entry name" value="Transferase(Phosphotransferase) domain 1"/>
    <property type="match status" value="1"/>
</dbReference>
<keyword evidence="3 4" id="KW-0067">ATP-binding</keyword>
<keyword evidence="5" id="KW-0723">Serine/threonine-protein kinase</keyword>
<gene>
    <name evidence="7" type="ORF">L596_017710</name>
</gene>
<dbReference type="GO" id="GO:0004674">
    <property type="term" value="F:protein serine/threonine kinase activity"/>
    <property type="evidence" value="ECO:0007669"/>
    <property type="project" value="UniProtKB-KW"/>
</dbReference>
<protein>
    <recommendedName>
        <fullName evidence="6">Protein kinase domain-containing protein</fullName>
    </recommendedName>
</protein>
<dbReference type="GO" id="GO:0005524">
    <property type="term" value="F:ATP binding"/>
    <property type="evidence" value="ECO:0007669"/>
    <property type="project" value="UniProtKB-UniRule"/>
</dbReference>
<keyword evidence="2 4" id="KW-0547">Nucleotide-binding</keyword>
<keyword evidence="5" id="KW-0808">Transferase</keyword>
<sequence length="348" mass="39681">MFSSGSKGRRRSSSSSVRKSLFERLLFRCNSLGRDGQSLDRVNNNVSLKQQTVMQRIAPQSTDFKSKNEGIVVSDYEITNLYSRRDFTDKYIFGRLLGRGTFSEVHRVKSRANGTKFALKEVDKHQMQGRLSYFVENEIQILYTIKHPNICNLFEAFQCDVSYLMLFELGENGDLFEMLTKVGLIGEPGVAHIVYQLTNALAYLHSKKIVHRDLKPENVLLSADYTIKVTDFGLACLVEGPLYRICGTPTYVAPEVLAQKGYGVQVDMWSAGVILYTLLVGYAPFRSRDREVLYRLIRKGHVAFDLPEWRKISYEAKKVVSGMLTKNPDNRVRAENVVDTAWIQSFIN</sequence>
<dbReference type="Proteomes" id="UP000298663">
    <property type="component" value="Unassembled WGS sequence"/>
</dbReference>
<dbReference type="PROSITE" id="PS00107">
    <property type="entry name" value="PROTEIN_KINASE_ATP"/>
    <property type="match status" value="1"/>
</dbReference>
<reference evidence="7 8" key="1">
    <citation type="journal article" date="2015" name="Genome Biol.">
        <title>Comparative genomics of Steinernema reveals deeply conserved gene regulatory networks.</title>
        <authorList>
            <person name="Dillman A.R."/>
            <person name="Macchietto M."/>
            <person name="Porter C.F."/>
            <person name="Rogers A."/>
            <person name="Williams B."/>
            <person name="Antoshechkin I."/>
            <person name="Lee M.M."/>
            <person name="Goodwin Z."/>
            <person name="Lu X."/>
            <person name="Lewis E.E."/>
            <person name="Goodrich-Blair H."/>
            <person name="Stock S.P."/>
            <person name="Adams B.J."/>
            <person name="Sternberg P.W."/>
            <person name="Mortazavi A."/>
        </authorList>
    </citation>
    <scope>NUCLEOTIDE SEQUENCE [LARGE SCALE GENOMIC DNA]</scope>
    <source>
        <strain evidence="7 8">ALL</strain>
    </source>
</reference>
<dbReference type="PROSITE" id="PS50011">
    <property type="entry name" value="PROTEIN_KINASE_DOM"/>
    <property type="match status" value="1"/>
</dbReference>
<reference evidence="7 8" key="2">
    <citation type="journal article" date="2019" name="G3 (Bethesda)">
        <title>Hybrid Assembly of the Genome of the Entomopathogenic Nematode Steinernema carpocapsae Identifies the X-Chromosome.</title>
        <authorList>
            <person name="Serra L."/>
            <person name="Macchietto M."/>
            <person name="Macias-Munoz A."/>
            <person name="McGill C.J."/>
            <person name="Rodriguez I.M."/>
            <person name="Rodriguez B."/>
            <person name="Murad R."/>
            <person name="Mortazavi A."/>
        </authorList>
    </citation>
    <scope>NUCLEOTIDE SEQUENCE [LARGE SCALE GENOMIC DNA]</scope>
    <source>
        <strain evidence="7 8">ALL</strain>
    </source>
</reference>
<keyword evidence="5" id="KW-0418">Kinase</keyword>